<dbReference type="InterPro" id="IPR008978">
    <property type="entry name" value="HSP20-like_chaperone"/>
</dbReference>
<evidence type="ECO:0000256" key="2">
    <source>
        <dbReference type="RuleBase" id="RU003616"/>
    </source>
</evidence>
<dbReference type="STRING" id="45066.Lgra_2523"/>
<dbReference type="PROSITE" id="PS01031">
    <property type="entry name" value="SHSP"/>
    <property type="match status" value="1"/>
</dbReference>
<protein>
    <submittedName>
        <fullName evidence="5">Heat shock protein, Hsp20 family</fullName>
    </submittedName>
</protein>
<dbReference type="SUPFAM" id="SSF49764">
    <property type="entry name" value="HSP20-like chaperones"/>
    <property type="match status" value="1"/>
</dbReference>
<comment type="similarity">
    <text evidence="1 2">Belongs to the small heat shock protein (HSP20) family.</text>
</comment>
<dbReference type="CDD" id="cd06464">
    <property type="entry name" value="ACD_sHsps-like"/>
    <property type="match status" value="1"/>
</dbReference>
<dbReference type="Pfam" id="PF00011">
    <property type="entry name" value="HSP20"/>
    <property type="match status" value="1"/>
</dbReference>
<evidence type="ECO:0000313" key="4">
    <source>
        <dbReference type="EMBL" id="KTD06685.1"/>
    </source>
</evidence>
<dbReference type="EMBL" id="UGOB01000001">
    <property type="protein sequence ID" value="STX46238.1"/>
    <property type="molecule type" value="Genomic_DNA"/>
</dbReference>
<keyword evidence="5" id="KW-0346">Stress response</keyword>
<dbReference type="RefSeq" id="WP_058499647.1">
    <property type="nucleotide sequence ID" value="NZ_CAAAHW010000022.1"/>
</dbReference>
<dbReference type="AlphaFoldDB" id="A0A378JH40"/>
<proteinExistence type="inferred from homology"/>
<gene>
    <name evidence="4" type="ORF">Lgra_2523</name>
    <name evidence="5" type="ORF">NCTC12388_02997</name>
</gene>
<keyword evidence="6" id="KW-1185">Reference proteome</keyword>
<sequence>MTRRTSNEESDQEFEEFRQQISRVLDFMTFSQSYSCPNIWRPPTDVYETNGAVIVKTEIAGVKLDEVNISFIDHVLTIQGTRIDTEAKLNYHCLEIPYGTFQVRILIQGLYDEDSITANYKNGYLYVILPKHYAP</sequence>
<dbReference type="OrthoDB" id="9792695at2"/>
<dbReference type="InterPro" id="IPR002068">
    <property type="entry name" value="A-crystallin/Hsp20_dom"/>
</dbReference>
<dbReference type="PANTHER" id="PTHR11527">
    <property type="entry name" value="HEAT-SHOCK PROTEIN 20 FAMILY MEMBER"/>
    <property type="match status" value="1"/>
</dbReference>
<evidence type="ECO:0000313" key="5">
    <source>
        <dbReference type="EMBL" id="STX46238.1"/>
    </source>
</evidence>
<name>A0A378JH40_9GAMM</name>
<organism evidence="5 7">
    <name type="scientific">Legionella gratiana</name>
    <dbReference type="NCBI Taxonomy" id="45066"/>
    <lineage>
        <taxon>Bacteria</taxon>
        <taxon>Pseudomonadati</taxon>
        <taxon>Pseudomonadota</taxon>
        <taxon>Gammaproteobacteria</taxon>
        <taxon>Legionellales</taxon>
        <taxon>Legionellaceae</taxon>
        <taxon>Legionella</taxon>
    </lineage>
</organism>
<evidence type="ECO:0000313" key="6">
    <source>
        <dbReference type="Proteomes" id="UP000054691"/>
    </source>
</evidence>
<dbReference type="Proteomes" id="UP000254476">
    <property type="component" value="Unassembled WGS sequence"/>
</dbReference>
<reference evidence="4 6" key="1">
    <citation type="submission" date="2015-11" db="EMBL/GenBank/DDBJ databases">
        <title>Genomic analysis of 38 Legionella species identifies large and diverse effector repertoires.</title>
        <authorList>
            <person name="Burstein D."/>
            <person name="Amaro F."/>
            <person name="Zusman T."/>
            <person name="Lifshitz Z."/>
            <person name="Cohen O."/>
            <person name="Gilbert J.A."/>
            <person name="Pupko T."/>
            <person name="Shuman H.A."/>
            <person name="Segal G."/>
        </authorList>
    </citation>
    <scope>NUCLEOTIDE SEQUENCE [LARGE SCALE GENOMIC DNA]</scope>
    <source>
        <strain evidence="4 6">Lyon 8420412</strain>
    </source>
</reference>
<evidence type="ECO:0000256" key="1">
    <source>
        <dbReference type="PROSITE-ProRule" id="PRU00285"/>
    </source>
</evidence>
<accession>A0A378JH40</accession>
<dbReference type="Gene3D" id="2.60.40.790">
    <property type="match status" value="1"/>
</dbReference>
<dbReference type="Proteomes" id="UP000054691">
    <property type="component" value="Unassembled WGS sequence"/>
</dbReference>
<evidence type="ECO:0000259" key="3">
    <source>
        <dbReference type="PROSITE" id="PS01031"/>
    </source>
</evidence>
<reference evidence="5 7" key="2">
    <citation type="submission" date="2018-06" db="EMBL/GenBank/DDBJ databases">
        <authorList>
            <consortium name="Pathogen Informatics"/>
            <person name="Doyle S."/>
        </authorList>
    </citation>
    <scope>NUCLEOTIDE SEQUENCE [LARGE SCALE GENOMIC DNA]</scope>
    <source>
        <strain evidence="5 7">NCTC12388</strain>
    </source>
</reference>
<evidence type="ECO:0000313" key="7">
    <source>
        <dbReference type="Proteomes" id="UP000254476"/>
    </source>
</evidence>
<feature type="domain" description="SHSP" evidence="3">
    <location>
        <begin position="35"/>
        <end position="135"/>
    </location>
</feature>
<dbReference type="EMBL" id="LNYE01000026">
    <property type="protein sequence ID" value="KTD06685.1"/>
    <property type="molecule type" value="Genomic_DNA"/>
</dbReference>
<dbReference type="InterPro" id="IPR031107">
    <property type="entry name" value="Small_HSP"/>
</dbReference>